<sequence>MPSTSPIHPSIHPQRVLTRTNLEQFSKAINLAALKDPSVRISHHINSLNAQKSLRFDAFRLNEASSFTLHLSL</sequence>
<evidence type="ECO:0000313" key="1">
    <source>
        <dbReference type="EnsemblMetazoa" id="OVOC8456.1"/>
    </source>
</evidence>
<dbReference type="EnsemblMetazoa" id="OVOC8456.1">
    <property type="protein sequence ID" value="OVOC8456.1"/>
    <property type="gene ID" value="WBGene00245265"/>
</dbReference>
<reference evidence="2" key="1">
    <citation type="submission" date="2013-10" db="EMBL/GenBank/DDBJ databases">
        <title>Genome sequencing of Onchocerca volvulus.</title>
        <authorList>
            <person name="Cotton J."/>
            <person name="Tsai J."/>
            <person name="Stanley E."/>
            <person name="Tracey A."/>
            <person name="Holroyd N."/>
            <person name="Lustigman S."/>
            <person name="Berriman M."/>
        </authorList>
    </citation>
    <scope>NUCLEOTIDE SEQUENCE</scope>
</reference>
<dbReference type="Proteomes" id="UP000024404">
    <property type="component" value="Unassembled WGS sequence"/>
</dbReference>
<keyword evidence="2" id="KW-1185">Reference proteome</keyword>
<proteinExistence type="predicted"/>
<accession>A0A8R1Y4E9</accession>
<name>A0A8R1Y4E9_ONCVO</name>
<protein>
    <submittedName>
        <fullName evidence="1">Uncharacterized protein</fullName>
    </submittedName>
</protein>
<organism evidence="1 2">
    <name type="scientific">Onchocerca volvulus</name>
    <dbReference type="NCBI Taxonomy" id="6282"/>
    <lineage>
        <taxon>Eukaryota</taxon>
        <taxon>Metazoa</taxon>
        <taxon>Ecdysozoa</taxon>
        <taxon>Nematoda</taxon>
        <taxon>Chromadorea</taxon>
        <taxon>Rhabditida</taxon>
        <taxon>Spirurina</taxon>
        <taxon>Spiruromorpha</taxon>
        <taxon>Filarioidea</taxon>
        <taxon>Onchocercidae</taxon>
        <taxon>Onchocerca</taxon>
    </lineage>
</organism>
<dbReference type="EMBL" id="CMVM020000248">
    <property type="status" value="NOT_ANNOTATED_CDS"/>
    <property type="molecule type" value="Genomic_DNA"/>
</dbReference>
<reference evidence="1" key="2">
    <citation type="submission" date="2022-06" db="UniProtKB">
        <authorList>
            <consortium name="EnsemblMetazoa"/>
        </authorList>
    </citation>
    <scope>IDENTIFICATION</scope>
</reference>
<evidence type="ECO:0000313" key="2">
    <source>
        <dbReference type="Proteomes" id="UP000024404"/>
    </source>
</evidence>
<dbReference type="AlphaFoldDB" id="A0A8R1Y4E9"/>